<sequence length="985" mass="107123">MWTGSPDGEAVRALHGEVLMSKSYRQQSPWKAFSCLIPVVIVGVQLGQPAAAETKSLKKTHTRKAVKTHQAPAAAQAKPAVAPPAAKAAHVPPSDLVSHDQEQVHVTGFGTSSGRQLKAQNEMMSLSAKDLARLPAQNVTEALARLPGVTVMPTSMQGNFGGIDTAARGTGATVSLRGMNGQYNINQINGIDVAEAAPFSRTVSLDLLPPTGFFRIDANKTLTPGMDGDAIGGIVNFEMPNAFDYGHGTHGSLQLGGQYNEKAADYGASAIGGNGAAEISSVFGKSDQFGFYMSGYYNQRYFAAGEQTYSGGEWGVSRAMDAQGDLYPGQDPVKSLQLFGVDPQASIGVTKRYGGTAGFEWRPDSSTRVYLQGTESYSDTQQDIYQVAIHGNDSGASSAGMISYVEQADGSYAPSITRTNVHYWYETNPTLEQLGTMKLGMDKKLGRFSISPSAFLSWGTISRDHIETSAWQSGVAAFDGAPNFVYKDGMPTVGLTSAQAAVANGTLDFPTHNRGEYVQSDAWQLRTGTSLDMSYRLDRFHIDTISAGFKYQTSWRNYINRDTEGQDNGGSGAYPAGGTLSQTGLVDGSLSSLIPGAYNFYTPTISRSALLSNYLADPYNWKYMDKDAWNGNTIGGTETVYAGYVSAQMHFGKLQVVPGIRFEQSDLHNTYWASGNEGVSTADAHYGWSATNSHYFKALPSIHLTYRPRQDIVYRASVWTSYTRPSFFQLSGGSQITRNDDGTLSITTGNPNLKATTAVNYDLSWQWMPSSTTSFSLAGFYKQLSNYIYDNGGSYNNETTTAGIANSVSHPENGGSATLFGLEFAFEHQFKGLPAPFDGLGVRGTATWEMSRAHLNNAYLSSTENMQDAPRWMTNAGAFYNKGPFQFDLNWRFVDAYLYEYGLWGTPNNFKTNLNSSSLDAWVQPSLNLDAHLGYAVTKRLHVDFSAQNLGVNRFYRLTIGRHSNAVPQNILTSRTFFLNAGYRF</sequence>
<dbReference type="KEGG" id="goy:GLS_c12780"/>
<dbReference type="PANTHER" id="PTHR40980:SF4">
    <property type="entry name" value="TONB-DEPENDENT RECEPTOR-LIKE BETA-BARREL DOMAIN-CONTAINING PROTEIN"/>
    <property type="match status" value="1"/>
</dbReference>
<accession>A0A067Z695</accession>
<dbReference type="PROSITE" id="PS52016">
    <property type="entry name" value="TONB_DEPENDENT_REC_3"/>
    <property type="match status" value="1"/>
</dbReference>
<evidence type="ECO:0000256" key="1">
    <source>
        <dbReference type="ARBA" id="ARBA00004571"/>
    </source>
</evidence>
<keyword evidence="7 8" id="KW-0998">Cell outer membrane</keyword>
<dbReference type="InterPro" id="IPR037066">
    <property type="entry name" value="Plug_dom_sf"/>
</dbReference>
<dbReference type="EMBL" id="CP004373">
    <property type="protein sequence ID" value="AHK71175.1"/>
    <property type="molecule type" value="Genomic_DNA"/>
</dbReference>
<feature type="domain" description="TonB-dependent receptor-like beta-barrel" evidence="11">
    <location>
        <begin position="502"/>
        <end position="950"/>
    </location>
</feature>
<dbReference type="Gene3D" id="2.170.130.10">
    <property type="entry name" value="TonB-dependent receptor, plug domain"/>
    <property type="match status" value="1"/>
</dbReference>
<dbReference type="InterPro" id="IPR010104">
    <property type="entry name" value="TonB_rcpt_bac"/>
</dbReference>
<evidence type="ECO:0000256" key="7">
    <source>
        <dbReference type="ARBA" id="ARBA00023237"/>
    </source>
</evidence>
<dbReference type="InterPro" id="IPR036942">
    <property type="entry name" value="Beta-barrel_TonB_sf"/>
</dbReference>
<evidence type="ECO:0000256" key="10">
    <source>
        <dbReference type="SAM" id="MobiDB-lite"/>
    </source>
</evidence>
<evidence type="ECO:0000256" key="8">
    <source>
        <dbReference type="PROSITE-ProRule" id="PRU01360"/>
    </source>
</evidence>
<name>A0A067Z695_GLUOY</name>
<feature type="domain" description="TonB-dependent receptor plug" evidence="12">
    <location>
        <begin position="121"/>
        <end position="234"/>
    </location>
</feature>
<dbReference type="PANTHER" id="PTHR40980">
    <property type="entry name" value="PLUG DOMAIN-CONTAINING PROTEIN"/>
    <property type="match status" value="1"/>
</dbReference>
<comment type="subcellular location">
    <subcellularLocation>
        <location evidence="1 8">Cell outer membrane</location>
        <topology evidence="1 8">Multi-pass membrane protein</topology>
    </subcellularLocation>
</comment>
<evidence type="ECO:0000256" key="9">
    <source>
        <dbReference type="RuleBase" id="RU003357"/>
    </source>
</evidence>
<evidence type="ECO:0000256" key="5">
    <source>
        <dbReference type="ARBA" id="ARBA00023077"/>
    </source>
</evidence>
<dbReference type="Pfam" id="PF07715">
    <property type="entry name" value="Plug"/>
    <property type="match status" value="1"/>
</dbReference>
<dbReference type="AlphaFoldDB" id="A0A067Z695"/>
<evidence type="ECO:0000256" key="3">
    <source>
        <dbReference type="ARBA" id="ARBA00022452"/>
    </source>
</evidence>
<keyword evidence="2 8" id="KW-0813">Transport</keyword>
<evidence type="ECO:0000256" key="4">
    <source>
        <dbReference type="ARBA" id="ARBA00022692"/>
    </source>
</evidence>
<dbReference type="Proteomes" id="UP000031656">
    <property type="component" value="Chromosome"/>
</dbReference>
<keyword evidence="6 8" id="KW-0472">Membrane</keyword>
<evidence type="ECO:0000259" key="11">
    <source>
        <dbReference type="Pfam" id="PF00593"/>
    </source>
</evidence>
<proteinExistence type="inferred from homology"/>
<dbReference type="NCBIfam" id="TIGR01782">
    <property type="entry name" value="TonB-Xanth-Caul"/>
    <property type="match status" value="1"/>
</dbReference>
<keyword evidence="4 8" id="KW-0812">Transmembrane</keyword>
<evidence type="ECO:0000313" key="13">
    <source>
        <dbReference type="EMBL" id="AHK71175.1"/>
    </source>
</evidence>
<dbReference type="InterPro" id="IPR000531">
    <property type="entry name" value="Beta-barrel_TonB"/>
</dbReference>
<comment type="similarity">
    <text evidence="8 9">Belongs to the TonB-dependent receptor family.</text>
</comment>
<dbReference type="InterPro" id="IPR039426">
    <property type="entry name" value="TonB-dep_rcpt-like"/>
</dbReference>
<reference evidence="13 14" key="1">
    <citation type="journal article" date="2015" name="Appl. Microbiol. Biotechnol.">
        <title>The consequence of an additional NADH dehydrogenase paralog on the growth of Gluconobacter oxydans DSM3504.</title>
        <authorList>
            <person name="Kostner D."/>
            <person name="Luchterhand B."/>
            <person name="Junker A."/>
            <person name="Volland S."/>
            <person name="Daniel R."/>
            <person name="Buchs J."/>
            <person name="Liebl W."/>
            <person name="Ehrenreich A."/>
        </authorList>
    </citation>
    <scope>NUCLEOTIDE SEQUENCE [LARGE SCALE GENOMIC DNA]</scope>
    <source>
        <strain evidence="13">DSM 3504</strain>
    </source>
</reference>
<dbReference type="Gene3D" id="2.40.170.20">
    <property type="entry name" value="TonB-dependent receptor, beta-barrel domain"/>
    <property type="match status" value="1"/>
</dbReference>
<evidence type="ECO:0000256" key="6">
    <source>
        <dbReference type="ARBA" id="ARBA00023136"/>
    </source>
</evidence>
<evidence type="ECO:0000256" key="2">
    <source>
        <dbReference type="ARBA" id="ARBA00022448"/>
    </source>
</evidence>
<dbReference type="Pfam" id="PF00593">
    <property type="entry name" value="TonB_dep_Rec_b-barrel"/>
    <property type="match status" value="1"/>
</dbReference>
<dbReference type="HOGENOM" id="CLU_006935_1_1_5"/>
<keyword evidence="5 9" id="KW-0798">TonB box</keyword>
<dbReference type="InterPro" id="IPR012910">
    <property type="entry name" value="Plug_dom"/>
</dbReference>
<organism evidence="13 14">
    <name type="scientific">Gluconobacter oxydans DSM 3504</name>
    <dbReference type="NCBI Taxonomy" id="1288313"/>
    <lineage>
        <taxon>Bacteria</taxon>
        <taxon>Pseudomonadati</taxon>
        <taxon>Pseudomonadota</taxon>
        <taxon>Alphaproteobacteria</taxon>
        <taxon>Acetobacterales</taxon>
        <taxon>Acetobacteraceae</taxon>
        <taxon>Gluconobacter</taxon>
    </lineage>
</organism>
<keyword evidence="3 8" id="KW-1134">Transmembrane beta strand</keyword>
<gene>
    <name evidence="13" type="ORF">GLS_c12780</name>
</gene>
<feature type="compositionally biased region" description="Low complexity" evidence="10">
    <location>
        <begin position="69"/>
        <end position="92"/>
    </location>
</feature>
<protein>
    <submittedName>
        <fullName evidence="13">TonB-dependent receptor</fullName>
    </submittedName>
</protein>
<feature type="region of interest" description="Disordered" evidence="10">
    <location>
        <begin position="60"/>
        <end position="92"/>
    </location>
</feature>
<dbReference type="SUPFAM" id="SSF56935">
    <property type="entry name" value="Porins"/>
    <property type="match status" value="1"/>
</dbReference>
<keyword evidence="13" id="KW-0675">Receptor</keyword>
<evidence type="ECO:0000313" key="14">
    <source>
        <dbReference type="Proteomes" id="UP000031656"/>
    </source>
</evidence>
<dbReference type="GO" id="GO:0009279">
    <property type="term" value="C:cell outer membrane"/>
    <property type="evidence" value="ECO:0007669"/>
    <property type="project" value="UniProtKB-SubCell"/>
</dbReference>
<evidence type="ECO:0000259" key="12">
    <source>
        <dbReference type="Pfam" id="PF07715"/>
    </source>
</evidence>